<accession>A0A6J4KHB1</accession>
<name>A0A6J4KHB1_9CYAN</name>
<dbReference type="AlphaFoldDB" id="A0A6J4KHB1"/>
<evidence type="ECO:0000313" key="1">
    <source>
        <dbReference type="EMBL" id="CAA9306036.1"/>
    </source>
</evidence>
<organism evidence="1">
    <name type="scientific">uncultured Microcoleus sp</name>
    <dbReference type="NCBI Taxonomy" id="259945"/>
    <lineage>
        <taxon>Bacteria</taxon>
        <taxon>Bacillati</taxon>
        <taxon>Cyanobacteriota</taxon>
        <taxon>Cyanophyceae</taxon>
        <taxon>Oscillatoriophycideae</taxon>
        <taxon>Oscillatoriales</taxon>
        <taxon>Microcoleaceae</taxon>
        <taxon>Microcoleus</taxon>
        <taxon>environmental samples</taxon>
    </lineage>
</organism>
<dbReference type="EMBL" id="CADCTZ010000064">
    <property type="protein sequence ID" value="CAA9306036.1"/>
    <property type="molecule type" value="Genomic_DNA"/>
</dbReference>
<gene>
    <name evidence="1" type="ORF">AVDCRST_MAG84-445</name>
</gene>
<sequence length="50" mass="5371">MLSFGCEFLKFASISCFLFLWVVNRVSLDPVEFWGPAALGTGAAGGRCQA</sequence>
<protein>
    <submittedName>
        <fullName evidence="1">Uncharacterized protein</fullName>
    </submittedName>
</protein>
<reference evidence="1" key="1">
    <citation type="submission" date="2020-02" db="EMBL/GenBank/DDBJ databases">
        <authorList>
            <person name="Meier V. D."/>
        </authorList>
    </citation>
    <scope>NUCLEOTIDE SEQUENCE</scope>
    <source>
        <strain evidence="1">AVDCRST_MAG84</strain>
    </source>
</reference>
<proteinExistence type="predicted"/>